<evidence type="ECO:0000313" key="1">
    <source>
        <dbReference type="EMBL" id="GMH49985.1"/>
    </source>
</evidence>
<name>A0A9W7DPW1_9STRA</name>
<protein>
    <submittedName>
        <fullName evidence="1">Uncharacterized protein</fullName>
    </submittedName>
</protein>
<sequence>MNRAGSGSLSDAKKLDKAQGIFVKSLKTKISLPFLGLGKHTTVHSFATSLPFPPDDGSILLCVSPSQPSHYQACISRSTHSPTLIINGLFKTNKSVPTATSLYYLKPLTHNSQISGYLLRSYPDPYQVLDPQGRVLKTYVSEEEVLVRGTNTPDLREAVKICSLEADRRAIEARNNS</sequence>
<gene>
    <name evidence="1" type="ORF">TrRE_jg2798</name>
</gene>
<comment type="caution">
    <text evidence="1">The sequence shown here is derived from an EMBL/GenBank/DDBJ whole genome shotgun (WGS) entry which is preliminary data.</text>
</comment>
<proteinExistence type="predicted"/>
<dbReference type="EMBL" id="BRXZ01000656">
    <property type="protein sequence ID" value="GMH49985.1"/>
    <property type="molecule type" value="Genomic_DNA"/>
</dbReference>
<evidence type="ECO:0000313" key="2">
    <source>
        <dbReference type="Proteomes" id="UP001165082"/>
    </source>
</evidence>
<accession>A0A9W7DPW1</accession>
<dbReference type="AlphaFoldDB" id="A0A9W7DPW1"/>
<dbReference type="Proteomes" id="UP001165082">
    <property type="component" value="Unassembled WGS sequence"/>
</dbReference>
<dbReference type="OrthoDB" id="42155at2759"/>
<organism evidence="1 2">
    <name type="scientific">Triparma retinervis</name>
    <dbReference type="NCBI Taxonomy" id="2557542"/>
    <lineage>
        <taxon>Eukaryota</taxon>
        <taxon>Sar</taxon>
        <taxon>Stramenopiles</taxon>
        <taxon>Ochrophyta</taxon>
        <taxon>Bolidophyceae</taxon>
        <taxon>Parmales</taxon>
        <taxon>Triparmaceae</taxon>
        <taxon>Triparma</taxon>
    </lineage>
</organism>
<reference evidence="1" key="1">
    <citation type="submission" date="2022-07" db="EMBL/GenBank/DDBJ databases">
        <title>Genome analysis of Parmales, a sister group of diatoms, reveals the evolutionary specialization of diatoms from phago-mixotrophs to photoautotrophs.</title>
        <authorList>
            <person name="Ban H."/>
            <person name="Sato S."/>
            <person name="Yoshikawa S."/>
            <person name="Kazumasa Y."/>
            <person name="Nakamura Y."/>
            <person name="Ichinomiya M."/>
            <person name="Saitoh K."/>
            <person name="Sato N."/>
            <person name="Blanc-Mathieu R."/>
            <person name="Endo H."/>
            <person name="Kuwata A."/>
            <person name="Ogata H."/>
        </authorList>
    </citation>
    <scope>NUCLEOTIDE SEQUENCE</scope>
</reference>
<keyword evidence="2" id="KW-1185">Reference proteome</keyword>